<gene>
    <name evidence="1" type="ORF">SPELUC_LOCUS6427</name>
</gene>
<name>A0ACA9MDR4_9GLOM</name>
<sequence length="343" mass="39457">MSTYTFYYYNVNDLVNLEYEDLINDYDNQLLNSENTSQNITFWRPTSNLIKLKNHLHDVIFYDFPGNEIKKDYSTYREHFMIHFANQYQLLQQIENRQHSICTLQMINAYQEMITSLTHSISQNEVADLCNIQLLNLQKFPINIPETAPFTLPHDQYIALNKLTSTLGSQIGHRQFANNINEIINNLLPTTDIEIDSSAIDIINGIQLPINQTDDMFKHKTNLPAHLHIKIGSTVMFLNNTIFSAGICNGTIGIVREIQNDNIIVIFPVSNGIVDTIVNKTTTYFNLNDEQIFTYGQAYVSISRTKSLSTLNIRALDKSTIRTDPSVLEEYDRLLKKSQQLGF</sequence>
<accession>A0ACA9MDR4</accession>
<proteinExistence type="predicted"/>
<dbReference type="EMBL" id="CAJVPW010007603">
    <property type="protein sequence ID" value="CAG8582690.1"/>
    <property type="molecule type" value="Genomic_DNA"/>
</dbReference>
<organism evidence="1 2">
    <name type="scientific">Cetraspora pellucida</name>
    <dbReference type="NCBI Taxonomy" id="1433469"/>
    <lineage>
        <taxon>Eukaryota</taxon>
        <taxon>Fungi</taxon>
        <taxon>Fungi incertae sedis</taxon>
        <taxon>Mucoromycota</taxon>
        <taxon>Glomeromycotina</taxon>
        <taxon>Glomeromycetes</taxon>
        <taxon>Diversisporales</taxon>
        <taxon>Gigasporaceae</taxon>
        <taxon>Cetraspora</taxon>
    </lineage>
</organism>
<reference evidence="1" key="1">
    <citation type="submission" date="2021-06" db="EMBL/GenBank/DDBJ databases">
        <authorList>
            <person name="Kallberg Y."/>
            <person name="Tangrot J."/>
            <person name="Rosling A."/>
        </authorList>
    </citation>
    <scope>NUCLEOTIDE SEQUENCE</scope>
    <source>
        <strain evidence="1">28 12/20/2015</strain>
    </source>
</reference>
<evidence type="ECO:0000313" key="1">
    <source>
        <dbReference type="EMBL" id="CAG8582690.1"/>
    </source>
</evidence>
<comment type="caution">
    <text evidence="1">The sequence shown here is derived from an EMBL/GenBank/DDBJ whole genome shotgun (WGS) entry which is preliminary data.</text>
</comment>
<keyword evidence="2" id="KW-1185">Reference proteome</keyword>
<dbReference type="Proteomes" id="UP000789366">
    <property type="component" value="Unassembled WGS sequence"/>
</dbReference>
<protein>
    <submittedName>
        <fullName evidence="1">15988_t:CDS:1</fullName>
    </submittedName>
</protein>
<evidence type="ECO:0000313" key="2">
    <source>
        <dbReference type="Proteomes" id="UP000789366"/>
    </source>
</evidence>